<name>A0A1F5G939_9BACT</name>
<dbReference type="Pfam" id="PF13416">
    <property type="entry name" value="SBP_bac_8"/>
    <property type="match status" value="1"/>
</dbReference>
<reference evidence="1 2" key="1">
    <citation type="journal article" date="2016" name="Nat. Commun.">
        <title>Thousands of microbial genomes shed light on interconnected biogeochemical processes in an aquifer system.</title>
        <authorList>
            <person name="Anantharaman K."/>
            <person name="Brown C.T."/>
            <person name="Hug L.A."/>
            <person name="Sharon I."/>
            <person name="Castelle C.J."/>
            <person name="Probst A.J."/>
            <person name="Thomas B.C."/>
            <person name="Singh A."/>
            <person name="Wilkins M.J."/>
            <person name="Karaoz U."/>
            <person name="Brodie E.L."/>
            <person name="Williams K.H."/>
            <person name="Hubbard S.S."/>
            <person name="Banfield J.F."/>
        </authorList>
    </citation>
    <scope>NUCLEOTIDE SEQUENCE [LARGE SCALE GENOMIC DNA]</scope>
</reference>
<dbReference type="PANTHER" id="PTHR43649">
    <property type="entry name" value="ARABINOSE-BINDING PROTEIN-RELATED"/>
    <property type="match status" value="1"/>
</dbReference>
<proteinExistence type="predicted"/>
<dbReference type="InterPro" id="IPR050490">
    <property type="entry name" value="Bact_solute-bd_prot1"/>
</dbReference>
<protein>
    <recommendedName>
        <fullName evidence="3">ABC transporter substrate-binding protein</fullName>
    </recommendedName>
</protein>
<dbReference type="Gene3D" id="3.40.190.10">
    <property type="entry name" value="Periplasmic binding protein-like II"/>
    <property type="match status" value="1"/>
</dbReference>
<dbReference type="Proteomes" id="UP000177369">
    <property type="component" value="Unassembled WGS sequence"/>
</dbReference>
<accession>A0A1F5G939</accession>
<dbReference type="STRING" id="1797714.A3D04_02790"/>
<sequence length="427" mass="47608">MLPFKLLTIIAFSLFLSGCTWFTGGQPEYITLKYWGTWDSATVMNQIRQEYKQIKPYVDIEYQKQSPQQYRETIEARIQSGVGPDIFQFHNTWTPMLIEELSPIPQSVISQQEFQANYFQTIFSDLRNSGKEFIGAPMGVDGLGLYWNEDLFQAAGVIGPPATWQELAQTAAKLTVKDRAGNIRTAGIALGTSTNVDHFSDILGLMILQNGGNLKRPTDQQSADALDYYTHFAKGGSRVWDDAMPPSTIAFYSGSLAMYLGPSWRAAEIKRENPQLKFRVSPVPQLTDGSVSWGSYWAVGVSSQIKDKNKRAEAFEFLKYLQKDSTLIKLYSESAKTPGRVIGMPYPKKELAKQLASDPIAGAYVTDAPFMHSFPMASDTFDNGLNDQIIGAYKEAIDKTFKGTPPSKVLEDTAKNLAEIFQSISKL</sequence>
<dbReference type="EMBL" id="MFBD01000030">
    <property type="protein sequence ID" value="OGD88376.1"/>
    <property type="molecule type" value="Genomic_DNA"/>
</dbReference>
<dbReference type="PROSITE" id="PS51257">
    <property type="entry name" value="PROKAR_LIPOPROTEIN"/>
    <property type="match status" value="1"/>
</dbReference>
<dbReference type="InterPro" id="IPR006059">
    <property type="entry name" value="SBP"/>
</dbReference>
<evidence type="ECO:0000313" key="2">
    <source>
        <dbReference type="Proteomes" id="UP000177369"/>
    </source>
</evidence>
<dbReference type="PANTHER" id="PTHR43649:SF12">
    <property type="entry name" value="DIACETYLCHITOBIOSE BINDING PROTEIN DASA"/>
    <property type="match status" value="1"/>
</dbReference>
<evidence type="ECO:0008006" key="3">
    <source>
        <dbReference type="Google" id="ProtNLM"/>
    </source>
</evidence>
<gene>
    <name evidence="1" type="ORF">A3D04_02790</name>
</gene>
<comment type="caution">
    <text evidence="1">The sequence shown here is derived from an EMBL/GenBank/DDBJ whole genome shotgun (WGS) entry which is preliminary data.</text>
</comment>
<evidence type="ECO:0000313" key="1">
    <source>
        <dbReference type="EMBL" id="OGD88376.1"/>
    </source>
</evidence>
<organism evidence="1 2">
    <name type="scientific">Candidatus Curtissbacteria bacterium RIFCSPHIGHO2_02_FULL_40_16b</name>
    <dbReference type="NCBI Taxonomy" id="1797714"/>
    <lineage>
        <taxon>Bacteria</taxon>
        <taxon>Candidatus Curtissiibacteriota</taxon>
    </lineage>
</organism>
<dbReference type="SUPFAM" id="SSF53850">
    <property type="entry name" value="Periplasmic binding protein-like II"/>
    <property type="match status" value="1"/>
</dbReference>
<dbReference type="AlphaFoldDB" id="A0A1F5G939"/>